<keyword evidence="7" id="KW-0084">Basement membrane</keyword>
<dbReference type="Pfam" id="PF24973">
    <property type="entry name" value="EGF_LMN_ATRN"/>
    <property type="match status" value="1"/>
</dbReference>
<evidence type="ECO:0000256" key="5">
    <source>
        <dbReference type="ARBA" id="ARBA00022729"/>
    </source>
</evidence>
<dbReference type="EMBL" id="CAJPVJ010007151">
    <property type="protein sequence ID" value="CAG2171015.1"/>
    <property type="molecule type" value="Genomic_DNA"/>
</dbReference>
<evidence type="ECO:0000256" key="1">
    <source>
        <dbReference type="ARBA" id="ARBA00002418"/>
    </source>
</evidence>
<evidence type="ECO:0000256" key="13">
    <source>
        <dbReference type="ARBA" id="ARBA00065619"/>
    </source>
</evidence>
<feature type="disulfide bond" evidence="14">
    <location>
        <begin position="742"/>
        <end position="754"/>
    </location>
</feature>
<evidence type="ECO:0000256" key="9">
    <source>
        <dbReference type="ARBA" id="ARBA00023054"/>
    </source>
</evidence>
<dbReference type="FunFam" id="2.10.25.10:FF:000105">
    <property type="entry name" value="laminin subunit gamma-1"/>
    <property type="match status" value="1"/>
</dbReference>
<dbReference type="PROSITE" id="PS51115">
    <property type="entry name" value="LAMININ_IVA"/>
    <property type="match status" value="1"/>
</dbReference>
<keyword evidence="9 15" id="KW-0175">Coiled coil</keyword>
<dbReference type="FunFam" id="2.10.25.10:FF:000074">
    <property type="entry name" value="Laminin subunit alpha"/>
    <property type="match status" value="1"/>
</dbReference>
<dbReference type="Pfam" id="PF00053">
    <property type="entry name" value="EGF_laminin"/>
    <property type="match status" value="10"/>
</dbReference>
<dbReference type="Gene3D" id="2.60.120.260">
    <property type="entry name" value="Galactose-binding domain-like"/>
    <property type="match status" value="1"/>
</dbReference>
<dbReference type="GO" id="GO:0007155">
    <property type="term" value="P:cell adhesion"/>
    <property type="evidence" value="ECO:0007669"/>
    <property type="project" value="UniProtKB-KW"/>
</dbReference>
<keyword evidence="4" id="KW-0272">Extracellular matrix</keyword>
<evidence type="ECO:0008006" key="22">
    <source>
        <dbReference type="Google" id="ProtNLM"/>
    </source>
</evidence>
<evidence type="ECO:0000256" key="15">
    <source>
        <dbReference type="SAM" id="Coils"/>
    </source>
</evidence>
<dbReference type="PRINTS" id="PR00011">
    <property type="entry name" value="EGFLAMININ"/>
</dbReference>
<dbReference type="GO" id="GO:0009887">
    <property type="term" value="P:animal organ morphogenesis"/>
    <property type="evidence" value="ECO:0007669"/>
    <property type="project" value="TreeGrafter"/>
</dbReference>
<feature type="coiled-coil region" evidence="15">
    <location>
        <begin position="1241"/>
        <end position="1324"/>
    </location>
</feature>
<feature type="domain" description="Laminin EGF-like" evidence="17">
    <location>
        <begin position="742"/>
        <end position="789"/>
    </location>
</feature>
<feature type="coiled-coil region" evidence="15">
    <location>
        <begin position="1350"/>
        <end position="1407"/>
    </location>
</feature>
<feature type="disulfide bond" evidence="14">
    <location>
        <begin position="810"/>
        <end position="819"/>
    </location>
</feature>
<evidence type="ECO:0000256" key="16">
    <source>
        <dbReference type="SAM" id="MobiDB-lite"/>
    </source>
</evidence>
<dbReference type="FunFam" id="2.10.25.10:FF:000090">
    <property type="entry name" value="laminin subunit alpha"/>
    <property type="match status" value="1"/>
</dbReference>
<dbReference type="InterPro" id="IPR000742">
    <property type="entry name" value="EGF"/>
</dbReference>
<evidence type="ECO:0000256" key="14">
    <source>
        <dbReference type="PROSITE-ProRule" id="PRU00460"/>
    </source>
</evidence>
<feature type="domain" description="Laminin EGF-like" evidence="17">
    <location>
        <begin position="199"/>
        <end position="251"/>
    </location>
</feature>
<feature type="domain" description="Laminin EGF-like" evidence="17">
    <location>
        <begin position="152"/>
        <end position="198"/>
    </location>
</feature>
<evidence type="ECO:0000256" key="6">
    <source>
        <dbReference type="ARBA" id="ARBA00022737"/>
    </source>
</evidence>
<dbReference type="SUPFAM" id="SSF58104">
    <property type="entry name" value="Methyl-accepting chemotaxis protein (MCP) signaling domain"/>
    <property type="match status" value="1"/>
</dbReference>
<evidence type="ECO:0000259" key="19">
    <source>
        <dbReference type="PROSITE" id="PS51117"/>
    </source>
</evidence>
<dbReference type="InterPro" id="IPR002049">
    <property type="entry name" value="LE_dom"/>
</dbReference>
<feature type="coiled-coil region" evidence="15">
    <location>
        <begin position="1126"/>
        <end position="1181"/>
    </location>
</feature>
<dbReference type="GO" id="GO:0007411">
    <property type="term" value="P:axon guidance"/>
    <property type="evidence" value="ECO:0007669"/>
    <property type="project" value="TreeGrafter"/>
</dbReference>
<evidence type="ECO:0000256" key="2">
    <source>
        <dbReference type="ARBA" id="ARBA00004302"/>
    </source>
</evidence>
<dbReference type="SMART" id="SM00181">
    <property type="entry name" value="EGF"/>
    <property type="match status" value="3"/>
</dbReference>
<dbReference type="PANTHER" id="PTHR10574:SF435">
    <property type="entry name" value="LAMININ SUBUNIT GAMMA-1"/>
    <property type="match status" value="1"/>
</dbReference>
<dbReference type="InterPro" id="IPR000034">
    <property type="entry name" value="Laminin_IV"/>
</dbReference>
<comment type="subcellular location">
    <subcellularLocation>
        <location evidence="2">Secreted</location>
        <location evidence="2">Extracellular space</location>
        <location evidence="2">Extracellular matrix</location>
        <location evidence="2">Basement membrane</location>
    </subcellularLocation>
</comment>
<comment type="caution">
    <text evidence="14">Lacks conserved residue(s) required for the propagation of feature annotation.</text>
</comment>
<feature type="domain" description="Laminin EGF-like" evidence="17">
    <location>
        <begin position="790"/>
        <end position="835"/>
    </location>
</feature>
<keyword evidence="12 14" id="KW-0424">Laminin EGF-like domain</keyword>
<dbReference type="CDD" id="cd00055">
    <property type="entry name" value="EGF_Lam"/>
    <property type="match status" value="10"/>
</dbReference>
<feature type="region of interest" description="Disordered" evidence="16">
    <location>
        <begin position="971"/>
        <end position="1011"/>
    </location>
</feature>
<dbReference type="PROSITE" id="PS51117">
    <property type="entry name" value="LAMININ_NTER"/>
    <property type="match status" value="1"/>
</dbReference>
<evidence type="ECO:0000256" key="10">
    <source>
        <dbReference type="ARBA" id="ARBA00023157"/>
    </source>
</evidence>
<protein>
    <recommendedName>
        <fullName evidence="22">Laminin subunit gamma-1</fullName>
    </recommendedName>
</protein>
<dbReference type="PROSITE" id="PS01248">
    <property type="entry name" value="EGF_LAM_1"/>
    <property type="match status" value="5"/>
</dbReference>
<dbReference type="FunFam" id="2.10.25.10:FF:000174">
    <property type="entry name" value="Laminin subunit gamma-1"/>
    <property type="match status" value="1"/>
</dbReference>
<evidence type="ECO:0000256" key="7">
    <source>
        <dbReference type="ARBA" id="ARBA00022869"/>
    </source>
</evidence>
<feature type="disulfide bond" evidence="14">
    <location>
        <begin position="763"/>
        <end position="772"/>
    </location>
</feature>
<feature type="disulfide bond" evidence="14">
    <location>
        <begin position="609"/>
        <end position="618"/>
    </location>
</feature>
<keyword evidence="10 14" id="KW-1015">Disulfide bond</keyword>
<dbReference type="SMART" id="SM00180">
    <property type="entry name" value="EGF_Lam"/>
    <property type="match status" value="11"/>
</dbReference>
<dbReference type="FunFam" id="2.10.25.10:FF:000067">
    <property type="entry name" value="Laminin subunit gamma 1"/>
    <property type="match status" value="1"/>
</dbReference>
<evidence type="ECO:0000256" key="4">
    <source>
        <dbReference type="ARBA" id="ARBA00022530"/>
    </source>
</evidence>
<evidence type="ECO:0000259" key="18">
    <source>
        <dbReference type="PROSITE" id="PS51115"/>
    </source>
</evidence>
<accession>A0A7R9QQ80</accession>
<dbReference type="FunFam" id="2.10.25.10:FF:000166">
    <property type="entry name" value="laminin subunit gamma-1"/>
    <property type="match status" value="1"/>
</dbReference>
<dbReference type="EMBL" id="OC921976">
    <property type="protein sequence ID" value="CAD7653828.1"/>
    <property type="molecule type" value="Genomic_DNA"/>
</dbReference>
<dbReference type="PANTHER" id="PTHR10574">
    <property type="entry name" value="NETRIN/LAMININ-RELATED"/>
    <property type="match status" value="1"/>
</dbReference>
<feature type="domain" description="Laminin EGF-like" evidence="17">
    <location>
        <begin position="482"/>
        <end position="530"/>
    </location>
</feature>
<feature type="disulfide bond" evidence="14">
    <location>
        <begin position="62"/>
        <end position="71"/>
    </location>
</feature>
<evidence type="ECO:0000256" key="11">
    <source>
        <dbReference type="ARBA" id="ARBA00023180"/>
    </source>
</evidence>
<evidence type="ECO:0000313" key="20">
    <source>
        <dbReference type="EMBL" id="CAD7653828.1"/>
    </source>
</evidence>
<feature type="disulfide bond" evidence="14">
    <location>
        <begin position="172"/>
        <end position="181"/>
    </location>
</feature>
<dbReference type="Proteomes" id="UP000728032">
    <property type="component" value="Unassembled WGS sequence"/>
</dbReference>
<keyword evidence="6" id="KW-0677">Repeat</keyword>
<dbReference type="Pfam" id="PF00052">
    <property type="entry name" value="Laminin_B"/>
    <property type="match status" value="1"/>
</dbReference>
<keyword evidence="5" id="KW-0732">Signal</keyword>
<feature type="domain" description="Laminin EGF-like" evidence="17">
    <location>
        <begin position="585"/>
        <end position="639"/>
    </location>
</feature>
<feature type="disulfide bond" evidence="14">
    <location>
        <begin position="152"/>
        <end position="164"/>
    </location>
</feature>
<dbReference type="InterPro" id="IPR056863">
    <property type="entry name" value="LMN_ATRN_NET-like_EGF"/>
</dbReference>
<feature type="non-terminal residue" evidence="20">
    <location>
        <position position="1423"/>
    </location>
</feature>
<dbReference type="OrthoDB" id="430826at2759"/>
<evidence type="ECO:0000256" key="3">
    <source>
        <dbReference type="ARBA" id="ARBA00022525"/>
    </source>
</evidence>
<keyword evidence="21" id="KW-1185">Reference proteome</keyword>
<gene>
    <name evidence="20" type="ORF">ONB1V03_LOCUS10481</name>
</gene>
<dbReference type="GO" id="GO:0005604">
    <property type="term" value="C:basement membrane"/>
    <property type="evidence" value="ECO:0007669"/>
    <property type="project" value="UniProtKB-SubCell"/>
</dbReference>
<organism evidence="20">
    <name type="scientific">Oppiella nova</name>
    <dbReference type="NCBI Taxonomy" id="334625"/>
    <lineage>
        <taxon>Eukaryota</taxon>
        <taxon>Metazoa</taxon>
        <taxon>Ecdysozoa</taxon>
        <taxon>Arthropoda</taxon>
        <taxon>Chelicerata</taxon>
        <taxon>Arachnida</taxon>
        <taxon>Acari</taxon>
        <taxon>Acariformes</taxon>
        <taxon>Sarcoptiformes</taxon>
        <taxon>Oribatida</taxon>
        <taxon>Brachypylina</taxon>
        <taxon>Oppioidea</taxon>
        <taxon>Oppiidae</taxon>
        <taxon>Oppiella</taxon>
    </lineage>
</organism>
<comment type="subunit">
    <text evidence="13">Laminin is a complex glycoprotein, consisting of three different polypeptide chains (alpha, beta, gamma), which are bound to each other by disulfide bonds into a cross-shaped molecule comprising one long and three short arms with globules at each end.</text>
</comment>
<dbReference type="FunFam" id="2.10.25.10:FF:000758">
    <property type="entry name" value="Laminin subunit gamma 1"/>
    <property type="match status" value="1"/>
</dbReference>
<dbReference type="SUPFAM" id="SSF57196">
    <property type="entry name" value="EGF/Laminin"/>
    <property type="match status" value="8"/>
</dbReference>
<feature type="disulfide bond" evidence="14">
    <location>
        <begin position="744"/>
        <end position="761"/>
    </location>
</feature>
<reference evidence="20" key="1">
    <citation type="submission" date="2020-11" db="EMBL/GenBank/DDBJ databases">
        <authorList>
            <person name="Tran Van P."/>
        </authorList>
    </citation>
    <scope>NUCLEOTIDE SEQUENCE</scope>
</reference>
<feature type="disulfide bond" evidence="14">
    <location>
        <begin position="500"/>
        <end position="509"/>
    </location>
</feature>
<evidence type="ECO:0000313" key="21">
    <source>
        <dbReference type="Proteomes" id="UP000728032"/>
    </source>
</evidence>
<feature type="compositionally biased region" description="Basic and acidic residues" evidence="16">
    <location>
        <begin position="991"/>
        <end position="1006"/>
    </location>
</feature>
<feature type="domain" description="Laminin N-terminal" evidence="19">
    <location>
        <begin position="1"/>
        <end position="34"/>
    </location>
</feature>
<name>A0A7R9QQ80_9ACAR</name>
<dbReference type="InterPro" id="IPR008211">
    <property type="entry name" value="Laminin_N"/>
</dbReference>
<dbReference type="SMART" id="SM00281">
    <property type="entry name" value="LamB"/>
    <property type="match status" value="1"/>
</dbReference>
<keyword evidence="3" id="KW-0964">Secreted</keyword>
<keyword evidence="8" id="KW-0130">Cell adhesion</keyword>
<dbReference type="Gene3D" id="2.10.25.10">
    <property type="entry name" value="Laminin"/>
    <property type="match status" value="10"/>
</dbReference>
<proteinExistence type="predicted"/>
<feature type="disulfide bond" evidence="14">
    <location>
        <begin position="222"/>
        <end position="231"/>
    </location>
</feature>
<feature type="domain" description="Laminin EGF-like" evidence="17">
    <location>
        <begin position="35"/>
        <end position="96"/>
    </location>
</feature>
<comment type="function">
    <text evidence="1">Binding to cells via a high affinity receptor, laminin is thought to mediate the attachment, migration and organization of cells into tissues during embryonic development by interacting with other extracellular matrix components.</text>
</comment>
<dbReference type="PROSITE" id="PS50027">
    <property type="entry name" value="EGF_LAM_2"/>
    <property type="match status" value="7"/>
</dbReference>
<sequence>TLDRMNTFGDEIFGDPQVLKSYYYAISDLSVGGICKCNGHANECFSPPGQRATGQRRLICRCEHNTGGPDCNKCLPFYNDQPWRRATAKNAYECKPCSCNGRSNRCYFDRDLWLKTGHGGHCQDCADFTSGPNCERCRDNYYTAPDNRCMPCNCDPIGSISLQCVGTGQCICKPGVEGQRCDRCAANYYDFTLTGCRSCGCNVAGSHNNTASCEQSTGTCRCKQNVEGQHCDRCKSGHFDLRLDNEFGCLPCFCYGHSVTCETAPGFSMHTIESTFNRDSERWAARDRTGREVPHEYDSAQKHVSVAAHTREPVYFVAPDKYLGDQRASYNQFLSFTLRIGQEGPRATVEDIVLEGTGLLVSQPIFGQGNPLPSTRAQPYKFRLHEDVRYGWAPRLSTKDFISVLSNLTAVKVRVTYSPAGSGFMDDVRLESARQLPYNERATWIEMCSCPDGYVGQYCESCAPGYRHDPPGGGSFSQCVPCNCNGHAEYCDPDTGRCICEHNTAGDNCEVCASGYFGKALEGTDKDCQPCPCPQQGACVILPDESVACLQCPEGYAGHECDICVDGYAGDPKGRFGGSSACSQCQCNGNIDPNAVGNCNTTSGECLKCIYNTHGFECEKCLAGYYGSALAHPKGNCKPCSCHPFGTHSEVRTTATVPYRASYSLAFSAFQSQPPLLCNQVCITIVYQFNRLSTETNAANYLIREHQANGQCDCRPNVMGRQCSVCVDGYWDLSSGEGCKPCDCDPIGAYNRTCDDRTGQCYCKPGTTGKQCAECLPLHYGFSPKGCPACECDPIGSTASQCDDRGQCPCRPNVEGRRCERCRENKYNKEAGCLDCPPCYTLVQEAVNDHRTKLQELTQLLDEIERNPQVVEDMNFERQLQEVGGKVSRLLEDARRAQGSDGSLIAQLETLKDRIRRVQETAGRIAEQSEHIGSSAAYGTQNITLAEQIIDRANEALAQARRFLDSEGMSALEKAQQRSDRFGQQSARMSEIARESRTIADRHEGEATDIENTSREALNTSDTAFRLANDAIATQEANRAELKRITDQLEDTTDLLLRTEKMSEEANRGAAKAHDDALAMYTDVNAVVVPALPSDRYRMDAIDIIAQAKNLIRDVDDLLARHANTLNGTRYQLKDARDLLEEAMRQQKVTDELLANTDAALERAKAAVAGGERVLEDAKQTLKTLKEFDATVQESRGRADDALKKVPEIDRLITDAEAKTGDAEQALEGALTDAIEARDVAKEAQRIAEKASDDADRIRGEAGHTKTRAGKLKGVAEELAAEVDETSDRMKGYEDQAKTDGSLAEDALAKANQAKTSAQEAARKVADSARTVDGILNELDGLDDIDASLLEELERRLAKAEQELKDADLDNKMAELKNIRDDQNRWMRDYDDEIDKLRRDVANIADIRSSLPDGCFRRLKLEP</sequence>
<keyword evidence="11" id="KW-0325">Glycoprotein</keyword>
<evidence type="ECO:0000256" key="12">
    <source>
        <dbReference type="ARBA" id="ARBA00023292"/>
    </source>
</evidence>
<feature type="domain" description="Laminin IV type A" evidence="18">
    <location>
        <begin position="278"/>
        <end position="447"/>
    </location>
</feature>
<evidence type="ECO:0000256" key="8">
    <source>
        <dbReference type="ARBA" id="ARBA00022889"/>
    </source>
</evidence>
<dbReference type="GO" id="GO:0009888">
    <property type="term" value="P:tissue development"/>
    <property type="evidence" value="ECO:0007669"/>
    <property type="project" value="TreeGrafter"/>
</dbReference>
<evidence type="ECO:0000259" key="17">
    <source>
        <dbReference type="PROSITE" id="PS50027"/>
    </source>
</evidence>
<dbReference type="InterPro" id="IPR050440">
    <property type="entry name" value="Laminin/Netrin_ECM"/>
</dbReference>
<feature type="disulfide bond" evidence="14">
    <location>
        <begin position="790"/>
        <end position="802"/>
    </location>
</feature>